<dbReference type="Proteomes" id="UP001203058">
    <property type="component" value="Unassembled WGS sequence"/>
</dbReference>
<accession>A0ABS9VMM3</accession>
<evidence type="ECO:0000256" key="4">
    <source>
        <dbReference type="ARBA" id="ARBA00022679"/>
    </source>
</evidence>
<name>A0ABS9VMM3_9SPHN</name>
<keyword evidence="8" id="KW-0472">Membrane</keyword>
<dbReference type="EMBL" id="JAKZHW010000001">
    <property type="protein sequence ID" value="MCH8616231.1"/>
    <property type="molecule type" value="Genomic_DNA"/>
</dbReference>
<comment type="catalytic activity">
    <reaction evidence="1">
        <text>ATP + protein L-histidine = ADP + protein N-phospho-L-histidine.</text>
        <dbReference type="EC" id="2.7.13.3"/>
    </reaction>
</comment>
<feature type="domain" description="HAMP" evidence="9">
    <location>
        <begin position="255"/>
        <end position="309"/>
    </location>
</feature>
<evidence type="ECO:0000256" key="5">
    <source>
        <dbReference type="ARBA" id="ARBA00022741"/>
    </source>
</evidence>
<keyword evidence="11" id="KW-1185">Reference proteome</keyword>
<evidence type="ECO:0000256" key="6">
    <source>
        <dbReference type="ARBA" id="ARBA00022777"/>
    </source>
</evidence>
<evidence type="ECO:0000256" key="7">
    <source>
        <dbReference type="ARBA" id="ARBA00022840"/>
    </source>
</evidence>
<reference evidence="10 11" key="1">
    <citation type="submission" date="2022-03" db="EMBL/GenBank/DDBJ databases">
        <authorList>
            <person name="Jo J.-H."/>
            <person name="Im W.-T."/>
        </authorList>
    </citation>
    <scope>NUCLEOTIDE SEQUENCE [LARGE SCALE GENOMIC DNA]</scope>
    <source>
        <strain evidence="10 11">SM33</strain>
    </source>
</reference>
<keyword evidence="4" id="KW-0808">Transferase</keyword>
<evidence type="ECO:0000256" key="8">
    <source>
        <dbReference type="SAM" id="Phobius"/>
    </source>
</evidence>
<dbReference type="Pfam" id="PF07568">
    <property type="entry name" value="HisKA_2"/>
    <property type="match status" value="1"/>
</dbReference>
<keyword evidence="8" id="KW-1133">Transmembrane helix</keyword>
<dbReference type="EC" id="2.7.13.3" evidence="2"/>
<evidence type="ECO:0000256" key="3">
    <source>
        <dbReference type="ARBA" id="ARBA00022553"/>
    </source>
</evidence>
<dbReference type="PANTHER" id="PTHR41523:SF8">
    <property type="entry name" value="ETHYLENE RESPONSE SENSOR PROTEIN"/>
    <property type="match status" value="1"/>
</dbReference>
<evidence type="ECO:0000259" key="9">
    <source>
        <dbReference type="PROSITE" id="PS50885"/>
    </source>
</evidence>
<evidence type="ECO:0000313" key="10">
    <source>
        <dbReference type="EMBL" id="MCH8616231.1"/>
    </source>
</evidence>
<dbReference type="InterPro" id="IPR011495">
    <property type="entry name" value="Sig_transdc_His_kin_sub2_dim/P"/>
</dbReference>
<evidence type="ECO:0000256" key="1">
    <source>
        <dbReference type="ARBA" id="ARBA00000085"/>
    </source>
</evidence>
<keyword evidence="3" id="KW-0597">Phosphoprotein</keyword>
<dbReference type="GO" id="GO:0016301">
    <property type="term" value="F:kinase activity"/>
    <property type="evidence" value="ECO:0007669"/>
    <property type="project" value="UniProtKB-KW"/>
</dbReference>
<keyword evidence="7" id="KW-0067">ATP-binding</keyword>
<dbReference type="PROSITE" id="PS50885">
    <property type="entry name" value="HAMP"/>
    <property type="match status" value="1"/>
</dbReference>
<feature type="transmembrane region" description="Helical" evidence="8">
    <location>
        <begin position="235"/>
        <end position="258"/>
    </location>
</feature>
<gene>
    <name evidence="10" type="ORF">LZ016_08980</name>
</gene>
<keyword evidence="6 10" id="KW-0418">Kinase</keyword>
<comment type="caution">
    <text evidence="10">The sequence shown here is derived from an EMBL/GenBank/DDBJ whole genome shotgun (WGS) entry which is preliminary data.</text>
</comment>
<dbReference type="Gene3D" id="3.30.450.20">
    <property type="entry name" value="PAS domain"/>
    <property type="match status" value="1"/>
</dbReference>
<sequence length="514" mass="55763">MLSAAGRWFAALPTAVKLLLILSAALLPIGIGLFWAANQGIGDANAILRSRAQEQSRLAARSVESLVARNAMALRIAANGELTGPDPCQRVQRSLSITPAVARRFELERPDGTPICEVGEVPDTSELNMVAPGDIALGISPDSKSLTFRVGLSDGMATGSLSEQDLRAAAIETGAVVSALIVREGDRALTIIAPDAGDAADPPVETREWAIGNGRLKVLVSTHVPGITTGDRVMLMLPFLMWLIAALITWVLVTRLLIRPLRQLQRAVGSYEPGGNGLQLPSKLGPSTEIQDLRDSFQKAVTRVEESEREMAGALDGQRRLVREVHHRVKNNLQVVASLINIHGRNAESAHARAAYGSISRRVGALAIVHRNHFAEMEENRGISLRPLISELAAELRATAPESARSLRIDLDLEGANTTQDVAVSVAFLVTEIVEFAMLRTPEDPVEISLRRTSELTARLTLNSKVLNPDEEGDREKVQFERIISGLAKQLRSSLERKLGRYSVELPVFPPRDL</sequence>
<evidence type="ECO:0000256" key="2">
    <source>
        <dbReference type="ARBA" id="ARBA00012438"/>
    </source>
</evidence>
<evidence type="ECO:0000313" key="11">
    <source>
        <dbReference type="Proteomes" id="UP001203058"/>
    </source>
</evidence>
<dbReference type="InterPro" id="IPR003660">
    <property type="entry name" value="HAMP_dom"/>
</dbReference>
<organism evidence="10 11">
    <name type="scientific">Sphingomonas telluris</name>
    <dbReference type="NCBI Taxonomy" id="2907998"/>
    <lineage>
        <taxon>Bacteria</taxon>
        <taxon>Pseudomonadati</taxon>
        <taxon>Pseudomonadota</taxon>
        <taxon>Alphaproteobacteria</taxon>
        <taxon>Sphingomonadales</taxon>
        <taxon>Sphingomonadaceae</taxon>
        <taxon>Sphingomonas</taxon>
    </lineage>
</organism>
<dbReference type="RefSeq" id="WP_241447035.1">
    <property type="nucleotide sequence ID" value="NZ_JAKZHW010000001.1"/>
</dbReference>
<keyword evidence="5" id="KW-0547">Nucleotide-binding</keyword>
<protein>
    <recommendedName>
        <fullName evidence="2">histidine kinase</fullName>
        <ecNumber evidence="2">2.7.13.3</ecNumber>
    </recommendedName>
</protein>
<keyword evidence="8" id="KW-0812">Transmembrane</keyword>
<dbReference type="PANTHER" id="PTHR41523">
    <property type="entry name" value="TWO-COMPONENT SYSTEM SENSOR PROTEIN"/>
    <property type="match status" value="1"/>
</dbReference>
<proteinExistence type="predicted"/>